<keyword evidence="7 10" id="KW-1133">Transmembrane helix</keyword>
<evidence type="ECO:0000259" key="12">
    <source>
        <dbReference type="PROSITE" id="PS50929"/>
    </source>
</evidence>
<dbReference type="InterPro" id="IPR003593">
    <property type="entry name" value="AAA+_ATPase"/>
</dbReference>
<evidence type="ECO:0000256" key="4">
    <source>
        <dbReference type="ARBA" id="ARBA00022692"/>
    </source>
</evidence>
<feature type="transmembrane region" description="Helical" evidence="10">
    <location>
        <begin position="42"/>
        <end position="67"/>
    </location>
</feature>
<proteinExistence type="inferred from homology"/>
<dbReference type="GO" id="GO:0005886">
    <property type="term" value="C:plasma membrane"/>
    <property type="evidence" value="ECO:0007669"/>
    <property type="project" value="UniProtKB-SubCell"/>
</dbReference>
<evidence type="ECO:0000256" key="9">
    <source>
        <dbReference type="ARBA" id="ARBA00061644"/>
    </source>
</evidence>
<feature type="transmembrane region" description="Helical" evidence="10">
    <location>
        <begin position="266"/>
        <end position="293"/>
    </location>
</feature>
<comment type="subcellular location">
    <subcellularLocation>
        <location evidence="1">Cell membrane</location>
        <topology evidence="1">Multi-pass membrane protein</topology>
    </subcellularLocation>
</comment>
<accession>A0A7H2BER4</accession>
<keyword evidence="5" id="KW-0547">Nucleotide-binding</keyword>
<dbReference type="AlphaFoldDB" id="A0A7H2BER4"/>
<evidence type="ECO:0000256" key="8">
    <source>
        <dbReference type="ARBA" id="ARBA00023136"/>
    </source>
</evidence>
<keyword evidence="4 10" id="KW-0812">Transmembrane</keyword>
<keyword evidence="3" id="KW-1003">Cell membrane</keyword>
<dbReference type="InterPro" id="IPR027417">
    <property type="entry name" value="P-loop_NTPase"/>
</dbReference>
<keyword evidence="6 13" id="KW-0067">ATP-binding</keyword>
<comment type="similarity">
    <text evidence="9">Belongs to the ABC transporter superfamily. Lipid exporter (TC 3.A.1.106) family.</text>
</comment>
<dbReference type="Pfam" id="PF00005">
    <property type="entry name" value="ABC_tran"/>
    <property type="match status" value="1"/>
</dbReference>
<feature type="domain" description="ABC transmembrane type-1" evidence="12">
    <location>
        <begin position="43"/>
        <end position="328"/>
    </location>
</feature>
<keyword evidence="2" id="KW-0813">Transport</keyword>
<dbReference type="InterPro" id="IPR036640">
    <property type="entry name" value="ABC1_TM_sf"/>
</dbReference>
<dbReference type="KEGG" id="rter:IDM49_02430"/>
<evidence type="ECO:0000256" key="10">
    <source>
        <dbReference type="SAM" id="Phobius"/>
    </source>
</evidence>
<dbReference type="PROSITE" id="PS50929">
    <property type="entry name" value="ABC_TM1F"/>
    <property type="match status" value="1"/>
</dbReference>
<dbReference type="InterPro" id="IPR011527">
    <property type="entry name" value="ABC1_TM_dom"/>
</dbReference>
<evidence type="ECO:0000256" key="6">
    <source>
        <dbReference type="ARBA" id="ARBA00022840"/>
    </source>
</evidence>
<dbReference type="InterPro" id="IPR003439">
    <property type="entry name" value="ABC_transporter-like_ATP-bd"/>
</dbReference>
<keyword evidence="14" id="KW-1185">Reference proteome</keyword>
<reference evidence="13 14" key="1">
    <citation type="submission" date="2020-09" db="EMBL/GenBank/DDBJ databases">
        <title>Investigation of environmental microbes.</title>
        <authorList>
            <person name="Ou Y."/>
            <person name="Kang Q."/>
        </authorList>
    </citation>
    <scope>NUCLEOTIDE SEQUENCE [LARGE SCALE GENOMIC DNA]</scope>
    <source>
        <strain evidence="13 14">KJZ-14</strain>
    </source>
</reference>
<dbReference type="Gene3D" id="3.40.50.300">
    <property type="entry name" value="P-loop containing nucleotide triphosphate hydrolases"/>
    <property type="match status" value="1"/>
</dbReference>
<dbReference type="Pfam" id="PF00664">
    <property type="entry name" value="ABC_membrane"/>
    <property type="match status" value="1"/>
</dbReference>
<protein>
    <submittedName>
        <fullName evidence="13">ABC transporter ATP-binding protein</fullName>
    </submittedName>
</protein>
<evidence type="ECO:0000256" key="3">
    <source>
        <dbReference type="ARBA" id="ARBA00022475"/>
    </source>
</evidence>
<evidence type="ECO:0000313" key="14">
    <source>
        <dbReference type="Proteomes" id="UP000516404"/>
    </source>
</evidence>
<keyword evidence="8 10" id="KW-0472">Membrane</keyword>
<dbReference type="Proteomes" id="UP000516404">
    <property type="component" value="Chromosome"/>
</dbReference>
<evidence type="ECO:0000256" key="7">
    <source>
        <dbReference type="ARBA" id="ARBA00022989"/>
    </source>
</evidence>
<evidence type="ECO:0000256" key="5">
    <source>
        <dbReference type="ARBA" id="ARBA00022741"/>
    </source>
</evidence>
<dbReference type="Gene3D" id="1.20.1560.10">
    <property type="entry name" value="ABC transporter type 1, transmembrane domain"/>
    <property type="match status" value="1"/>
</dbReference>
<dbReference type="PANTHER" id="PTHR43394:SF1">
    <property type="entry name" value="ATP-BINDING CASSETTE SUB-FAMILY B MEMBER 10, MITOCHONDRIAL"/>
    <property type="match status" value="1"/>
</dbReference>
<evidence type="ECO:0000313" key="13">
    <source>
        <dbReference type="EMBL" id="QNV38160.1"/>
    </source>
</evidence>
<feature type="transmembrane region" description="Helical" evidence="10">
    <location>
        <begin position="87"/>
        <end position="106"/>
    </location>
</feature>
<dbReference type="SUPFAM" id="SSF90123">
    <property type="entry name" value="ABC transporter transmembrane region"/>
    <property type="match status" value="1"/>
</dbReference>
<feature type="domain" description="ABC transporter" evidence="11">
    <location>
        <begin position="363"/>
        <end position="597"/>
    </location>
</feature>
<feature type="transmembrane region" description="Helical" evidence="10">
    <location>
        <begin position="187"/>
        <end position="203"/>
    </location>
</feature>
<gene>
    <name evidence="13" type="ORF">IDM49_02430</name>
</gene>
<sequence length="604" mass="65654">MPRHAPPLAEDKVDLSPEEQREVRARSLKLLKEILTPVRWRILATVVLVVVATAISTFMPLLLSYAIDHAVAPLVNGDASLLAQMALLYVGLAVCASITTYANVVLTTSISQKALYGLRARMFEHAQKLPVGFHETYTSGRVVSRLTSDLETLKSFLDSGLSQLASTILSMVFTAVALVLLDWKSGLALLVMLIPIWFLTAWFRRRSAVAFRAQRVVNAQLIGRFVETFTGIRAVKAFRYESVSRERYGDIAEDYRVKVMDAIKLLGIYMPTLGAIGNVYLGVVLTIGGFAVLNGHMEVGVLLALTIYATRVFEPIFSLSDFYNQFQSAVSALEKVSGFLAEEPGVAEPAHPVVRTAEADGSVVFKDVEFSYISGRPALHRTNLEVPAGQQLALVGKTGAGKSTLAKLVARFYDVSSGKLLLDGVDIRDLSEEQLRREVVMVTQEAFLFSGTVADNIRLARPSASDNEVLEAAKAVGVHDFIAQLPEGYDTDLATRGGRLSSGQRQLISFARAFLVDPTVLVLDEATASLDIPSEKLVQRGLAQLSAGRTTIIIAHRLSTVLDSDRVLVVDEGRIIEDGSPTALVQSGGVFAEMVKAWDQAMGN</sequence>
<dbReference type="GO" id="GO:0016887">
    <property type="term" value="F:ATP hydrolysis activity"/>
    <property type="evidence" value="ECO:0007669"/>
    <property type="project" value="InterPro"/>
</dbReference>
<dbReference type="InterPro" id="IPR039421">
    <property type="entry name" value="Type_1_exporter"/>
</dbReference>
<dbReference type="CDD" id="cd03254">
    <property type="entry name" value="ABCC_Glucan_exporter_like"/>
    <property type="match status" value="1"/>
</dbReference>
<feature type="transmembrane region" description="Helical" evidence="10">
    <location>
        <begin position="164"/>
        <end position="181"/>
    </location>
</feature>
<dbReference type="InterPro" id="IPR017871">
    <property type="entry name" value="ABC_transporter-like_CS"/>
</dbReference>
<dbReference type="SMART" id="SM00382">
    <property type="entry name" value="AAA"/>
    <property type="match status" value="1"/>
</dbReference>
<dbReference type="PROSITE" id="PS50893">
    <property type="entry name" value="ABC_TRANSPORTER_2"/>
    <property type="match status" value="1"/>
</dbReference>
<evidence type="ECO:0000259" key="11">
    <source>
        <dbReference type="PROSITE" id="PS50893"/>
    </source>
</evidence>
<organism evidence="13 14">
    <name type="scientific">Rothia terrae</name>
    <dbReference type="NCBI Taxonomy" id="396015"/>
    <lineage>
        <taxon>Bacteria</taxon>
        <taxon>Bacillati</taxon>
        <taxon>Actinomycetota</taxon>
        <taxon>Actinomycetes</taxon>
        <taxon>Micrococcales</taxon>
        <taxon>Micrococcaceae</taxon>
        <taxon>Rothia</taxon>
    </lineage>
</organism>
<evidence type="ECO:0000256" key="1">
    <source>
        <dbReference type="ARBA" id="ARBA00004651"/>
    </source>
</evidence>
<evidence type="ECO:0000256" key="2">
    <source>
        <dbReference type="ARBA" id="ARBA00022448"/>
    </source>
</evidence>
<name>A0A7H2BER4_9MICC</name>
<dbReference type="GO" id="GO:0015421">
    <property type="term" value="F:ABC-type oligopeptide transporter activity"/>
    <property type="evidence" value="ECO:0007669"/>
    <property type="project" value="TreeGrafter"/>
</dbReference>
<dbReference type="GeneID" id="96623081"/>
<dbReference type="PROSITE" id="PS00211">
    <property type="entry name" value="ABC_TRANSPORTER_1"/>
    <property type="match status" value="1"/>
</dbReference>
<dbReference type="FunFam" id="3.40.50.300:FF:000299">
    <property type="entry name" value="ABC transporter ATP-binding protein/permease"/>
    <property type="match status" value="1"/>
</dbReference>
<dbReference type="RefSeq" id="WP_190724904.1">
    <property type="nucleotide sequence ID" value="NZ_CP061539.1"/>
</dbReference>
<dbReference type="CDD" id="cd18546">
    <property type="entry name" value="ABC_6TM_Rv0194_D2_like"/>
    <property type="match status" value="1"/>
</dbReference>
<dbReference type="EMBL" id="CP061539">
    <property type="protein sequence ID" value="QNV38160.1"/>
    <property type="molecule type" value="Genomic_DNA"/>
</dbReference>
<dbReference type="PANTHER" id="PTHR43394">
    <property type="entry name" value="ATP-DEPENDENT PERMEASE MDL1, MITOCHONDRIAL"/>
    <property type="match status" value="1"/>
</dbReference>
<dbReference type="GO" id="GO:0005524">
    <property type="term" value="F:ATP binding"/>
    <property type="evidence" value="ECO:0007669"/>
    <property type="project" value="UniProtKB-KW"/>
</dbReference>
<dbReference type="SUPFAM" id="SSF52540">
    <property type="entry name" value="P-loop containing nucleoside triphosphate hydrolases"/>
    <property type="match status" value="1"/>
</dbReference>